<dbReference type="EMBL" id="LR743507">
    <property type="protein sequence ID" value="CAA2106516.1"/>
    <property type="molecule type" value="Genomic_DNA"/>
</dbReference>
<sequence length="286" mass="31597">MSHPVYLSSSPLPRMPEGSRNEWRGFFGSGAELEANAFFPLFWRALFSEDDIRCARFIDEYDIDNEDAATDREECLQDFGPEATYPYLVIDTATALARLSARREDLIAAIGERYRPIHDAFEAFVAQGFPHHILLRTQGLPDAADAQPWLRAELAAVDNPSGSGALAPLLKDLARHDTDPVWTLAGLGSSADEAWPPDTLRECFPDPRRRKRADARSPSLRQLPDKPHRPRSWLDPALEWLGAFAAAGAALGAYLFTRSGWLAALAFLCVAVASGFGIARLLGSRY</sequence>
<keyword evidence="2" id="KW-0812">Transmembrane</keyword>
<gene>
    <name evidence="3" type="ORF">VVAX_03778</name>
</gene>
<dbReference type="AlphaFoldDB" id="A0A679J2G8"/>
<evidence type="ECO:0000256" key="2">
    <source>
        <dbReference type="SAM" id="Phobius"/>
    </source>
</evidence>
<protein>
    <submittedName>
        <fullName evidence="3">Uncharacterized protein</fullName>
    </submittedName>
</protein>
<keyword evidence="2" id="KW-1133">Transmembrane helix</keyword>
<reference evidence="3" key="1">
    <citation type="submission" date="2019-12" db="EMBL/GenBank/DDBJ databases">
        <authorList>
            <person name="Cremers G."/>
        </authorList>
    </citation>
    <scope>NUCLEOTIDE SEQUENCE</scope>
    <source>
        <strain evidence="3">Vvax</strain>
    </source>
</reference>
<accession>A0A679J2G8</accession>
<proteinExistence type="predicted"/>
<feature type="transmembrane region" description="Helical" evidence="2">
    <location>
        <begin position="262"/>
        <end position="282"/>
    </location>
</feature>
<evidence type="ECO:0000256" key="1">
    <source>
        <dbReference type="SAM" id="MobiDB-lite"/>
    </source>
</evidence>
<organism evidence="3">
    <name type="scientific">Variovorax paradoxus</name>
    <dbReference type="NCBI Taxonomy" id="34073"/>
    <lineage>
        <taxon>Bacteria</taxon>
        <taxon>Pseudomonadati</taxon>
        <taxon>Pseudomonadota</taxon>
        <taxon>Betaproteobacteria</taxon>
        <taxon>Burkholderiales</taxon>
        <taxon>Comamonadaceae</taxon>
        <taxon>Variovorax</taxon>
    </lineage>
</organism>
<evidence type="ECO:0000313" key="3">
    <source>
        <dbReference type="EMBL" id="CAA2106516.1"/>
    </source>
</evidence>
<name>A0A679J2G8_VARPD</name>
<feature type="region of interest" description="Disordered" evidence="1">
    <location>
        <begin position="198"/>
        <end position="229"/>
    </location>
</feature>
<dbReference type="RefSeq" id="WP_339091346.1">
    <property type="nucleotide sequence ID" value="NZ_LR743507.1"/>
</dbReference>
<keyword evidence="2" id="KW-0472">Membrane</keyword>